<evidence type="ECO:0000256" key="2">
    <source>
        <dbReference type="ARBA" id="ARBA00010072"/>
    </source>
</evidence>
<dbReference type="InterPro" id="IPR010065">
    <property type="entry name" value="AA_ABC_transptr_permease_3TM"/>
</dbReference>
<keyword evidence="6" id="KW-0029">Amino-acid transport</keyword>
<evidence type="ECO:0000256" key="8">
    <source>
        <dbReference type="ARBA" id="ARBA00023136"/>
    </source>
</evidence>
<accession>C0Q9F1</accession>
<evidence type="ECO:0000256" key="6">
    <source>
        <dbReference type="ARBA" id="ARBA00022970"/>
    </source>
</evidence>
<keyword evidence="7 9" id="KW-1133">Transmembrane helix</keyword>
<dbReference type="Gene3D" id="1.10.3720.10">
    <property type="entry name" value="MetI-like"/>
    <property type="match status" value="1"/>
</dbReference>
<comment type="subcellular location">
    <subcellularLocation>
        <location evidence="1">Cell inner membrane</location>
        <topology evidence="1">Multi-pass membrane protein</topology>
    </subcellularLocation>
    <subcellularLocation>
        <location evidence="9">Cell membrane</location>
        <topology evidence="9">Multi-pass membrane protein</topology>
    </subcellularLocation>
</comment>
<evidence type="ECO:0000259" key="10">
    <source>
        <dbReference type="PROSITE" id="PS50928"/>
    </source>
</evidence>
<dbReference type="eggNOG" id="COG0765">
    <property type="taxonomic scope" value="Bacteria"/>
</dbReference>
<keyword evidence="8 9" id="KW-0472">Membrane</keyword>
<dbReference type="InterPro" id="IPR000515">
    <property type="entry name" value="MetI-like"/>
</dbReference>
<dbReference type="SUPFAM" id="SSF161098">
    <property type="entry name" value="MetI-like"/>
    <property type="match status" value="1"/>
</dbReference>
<evidence type="ECO:0000256" key="5">
    <source>
        <dbReference type="ARBA" id="ARBA00022692"/>
    </source>
</evidence>
<evidence type="ECO:0000256" key="1">
    <source>
        <dbReference type="ARBA" id="ARBA00004429"/>
    </source>
</evidence>
<dbReference type="HOGENOM" id="CLU_019602_1_0_7"/>
<proteinExistence type="inferred from homology"/>
<dbReference type="Pfam" id="PF00528">
    <property type="entry name" value="BPD_transp_1"/>
    <property type="match status" value="1"/>
</dbReference>
<dbReference type="GO" id="GO:0006865">
    <property type="term" value="P:amino acid transport"/>
    <property type="evidence" value="ECO:0007669"/>
    <property type="project" value="UniProtKB-KW"/>
</dbReference>
<keyword evidence="3 9" id="KW-0813">Transport</keyword>
<keyword evidence="12" id="KW-1185">Reference proteome</keyword>
<evidence type="ECO:0000256" key="3">
    <source>
        <dbReference type="ARBA" id="ARBA00022448"/>
    </source>
</evidence>
<keyword evidence="5 9" id="KW-0812">Transmembrane</keyword>
<dbReference type="PANTHER" id="PTHR30614:SF0">
    <property type="entry name" value="L-CYSTINE TRANSPORT SYSTEM PERMEASE PROTEIN TCYL"/>
    <property type="match status" value="1"/>
</dbReference>
<keyword evidence="4" id="KW-1003">Cell membrane</keyword>
<protein>
    <submittedName>
        <fullName evidence="11">GlnP3</fullName>
    </submittedName>
</protein>
<dbReference type="InterPro" id="IPR043429">
    <property type="entry name" value="ArtM/GltK/GlnP/TcyL/YhdX-like"/>
</dbReference>
<dbReference type="CDD" id="cd06261">
    <property type="entry name" value="TM_PBP2"/>
    <property type="match status" value="1"/>
</dbReference>
<dbReference type="GO" id="GO:0022857">
    <property type="term" value="F:transmembrane transporter activity"/>
    <property type="evidence" value="ECO:0007669"/>
    <property type="project" value="InterPro"/>
</dbReference>
<sequence>MEIIKILISELPQFAKGTLVALEVLGGLLTVGMVLGLAIALAEIFGNAWVKFLATTLRKFLWAIPQLVLLFLVFYLPFDLNRMVAAILALGLCSSAFQSQIFRGAILSIQSGQLEAAKAMGLSLPGTIFHVVIPQMIRLSIGPWTNEFSSELKDTSLAYVVGVVEIMRNAKYVIAYTYGNTAAVYLFVGILYFTLTRIGTYFFYKLEEKLWVPGFGKRS</sequence>
<dbReference type="KEGG" id="dat:HRM2_14060"/>
<feature type="transmembrane region" description="Helical" evidence="9">
    <location>
        <begin position="182"/>
        <end position="204"/>
    </location>
</feature>
<dbReference type="PANTHER" id="PTHR30614">
    <property type="entry name" value="MEMBRANE COMPONENT OF AMINO ACID ABC TRANSPORTER"/>
    <property type="match status" value="1"/>
</dbReference>
<dbReference type="PROSITE" id="PS50928">
    <property type="entry name" value="ABC_TM1"/>
    <property type="match status" value="1"/>
</dbReference>
<gene>
    <name evidence="11" type="primary">glnP3</name>
    <name evidence="11" type="ordered locus">HRM2_14060</name>
</gene>
<dbReference type="STRING" id="177437.HRM2_14060"/>
<reference evidence="11 12" key="1">
    <citation type="journal article" date="2009" name="Environ. Microbiol.">
        <title>Genome sequence of Desulfobacterium autotrophicum HRM2, a marine sulfate reducer oxidizing organic carbon completely to carbon dioxide.</title>
        <authorList>
            <person name="Strittmatter A.W."/>
            <person name="Liesegang H."/>
            <person name="Rabus R."/>
            <person name="Decker I."/>
            <person name="Amann J."/>
            <person name="Andres S."/>
            <person name="Henne A."/>
            <person name="Fricke W.F."/>
            <person name="Martinez-Arias R."/>
            <person name="Bartels D."/>
            <person name="Goesmann A."/>
            <person name="Krause L."/>
            <person name="Puehler A."/>
            <person name="Klenk H.P."/>
            <person name="Richter M."/>
            <person name="Schuler M."/>
            <person name="Gloeckner F.O."/>
            <person name="Meyerdierks A."/>
            <person name="Gottschalk G."/>
            <person name="Amann R."/>
        </authorList>
    </citation>
    <scope>NUCLEOTIDE SEQUENCE [LARGE SCALE GENOMIC DNA]</scope>
    <source>
        <strain evidence="12">ATCC 43914 / DSM 3382 / HRM2</strain>
    </source>
</reference>
<dbReference type="EMBL" id="CP001087">
    <property type="protein sequence ID" value="ACN14515.1"/>
    <property type="molecule type" value="Genomic_DNA"/>
</dbReference>
<dbReference type="RefSeq" id="WP_015903302.1">
    <property type="nucleotide sequence ID" value="NC_012108.1"/>
</dbReference>
<feature type="transmembrane region" description="Helical" evidence="9">
    <location>
        <begin position="60"/>
        <end position="78"/>
    </location>
</feature>
<dbReference type="AlphaFoldDB" id="C0Q9F1"/>
<evidence type="ECO:0000256" key="4">
    <source>
        <dbReference type="ARBA" id="ARBA00022475"/>
    </source>
</evidence>
<evidence type="ECO:0000256" key="7">
    <source>
        <dbReference type="ARBA" id="ARBA00022989"/>
    </source>
</evidence>
<dbReference type="GO" id="GO:0043190">
    <property type="term" value="C:ATP-binding cassette (ABC) transporter complex"/>
    <property type="evidence" value="ECO:0007669"/>
    <property type="project" value="InterPro"/>
</dbReference>
<organism evidence="11 12">
    <name type="scientific">Desulforapulum autotrophicum (strain ATCC 43914 / DSM 3382 / VKM B-1955 / HRM2)</name>
    <name type="common">Desulfobacterium autotrophicum</name>
    <dbReference type="NCBI Taxonomy" id="177437"/>
    <lineage>
        <taxon>Bacteria</taxon>
        <taxon>Pseudomonadati</taxon>
        <taxon>Thermodesulfobacteriota</taxon>
        <taxon>Desulfobacteria</taxon>
        <taxon>Desulfobacterales</taxon>
        <taxon>Desulfobacteraceae</taxon>
        <taxon>Desulforapulum</taxon>
    </lineage>
</organism>
<feature type="domain" description="ABC transmembrane type-1" evidence="10">
    <location>
        <begin position="18"/>
        <end position="199"/>
    </location>
</feature>
<comment type="similarity">
    <text evidence="2">Belongs to the binding-protein-dependent transport system permease family. HisMQ subfamily.</text>
</comment>
<dbReference type="OrthoDB" id="5365894at2"/>
<evidence type="ECO:0000256" key="9">
    <source>
        <dbReference type="RuleBase" id="RU363032"/>
    </source>
</evidence>
<feature type="transmembrane region" description="Helical" evidence="9">
    <location>
        <begin position="24"/>
        <end position="48"/>
    </location>
</feature>
<name>C0Q9F1_DESAH</name>
<dbReference type="Proteomes" id="UP000000442">
    <property type="component" value="Chromosome"/>
</dbReference>
<evidence type="ECO:0000313" key="12">
    <source>
        <dbReference type="Proteomes" id="UP000000442"/>
    </source>
</evidence>
<dbReference type="InterPro" id="IPR035906">
    <property type="entry name" value="MetI-like_sf"/>
</dbReference>
<evidence type="ECO:0000313" key="11">
    <source>
        <dbReference type="EMBL" id="ACN14515.1"/>
    </source>
</evidence>
<dbReference type="NCBIfam" id="TIGR01726">
    <property type="entry name" value="HEQRo_perm_3TM"/>
    <property type="match status" value="1"/>
</dbReference>